<name>A0AAU9PJ70_9ASTR</name>
<dbReference type="InterPro" id="IPR050486">
    <property type="entry name" value="Mannose-1P_guanyltransferase"/>
</dbReference>
<dbReference type="PANTHER" id="PTHR22572">
    <property type="entry name" value="SUGAR-1-PHOSPHATE GUANYL TRANSFERASE"/>
    <property type="match status" value="1"/>
</dbReference>
<dbReference type="Gene3D" id="3.90.550.10">
    <property type="entry name" value="Spore Coat Polysaccharide Biosynthesis Protein SpsA, Chain A"/>
    <property type="match status" value="1"/>
</dbReference>
<reference evidence="1 2" key="1">
    <citation type="submission" date="2022-01" db="EMBL/GenBank/DDBJ databases">
        <authorList>
            <person name="Xiong W."/>
            <person name="Schranz E."/>
        </authorList>
    </citation>
    <scope>NUCLEOTIDE SEQUENCE [LARGE SCALE GENOMIC DNA]</scope>
</reference>
<keyword evidence="2" id="KW-1185">Reference proteome</keyword>
<organism evidence="1 2">
    <name type="scientific">Lactuca virosa</name>
    <dbReference type="NCBI Taxonomy" id="75947"/>
    <lineage>
        <taxon>Eukaryota</taxon>
        <taxon>Viridiplantae</taxon>
        <taxon>Streptophyta</taxon>
        <taxon>Embryophyta</taxon>
        <taxon>Tracheophyta</taxon>
        <taxon>Spermatophyta</taxon>
        <taxon>Magnoliopsida</taxon>
        <taxon>eudicotyledons</taxon>
        <taxon>Gunneridae</taxon>
        <taxon>Pentapetalae</taxon>
        <taxon>asterids</taxon>
        <taxon>campanulids</taxon>
        <taxon>Asterales</taxon>
        <taxon>Asteraceae</taxon>
        <taxon>Cichorioideae</taxon>
        <taxon>Cichorieae</taxon>
        <taxon>Lactucinae</taxon>
        <taxon>Lactuca</taxon>
    </lineage>
</organism>
<dbReference type="InterPro" id="IPR029044">
    <property type="entry name" value="Nucleotide-diphossugar_trans"/>
</dbReference>
<proteinExistence type="predicted"/>
<gene>
    <name evidence="1" type="ORF">LVIROSA_LOCUS35811</name>
</gene>
<comment type="caution">
    <text evidence="1">The sequence shown here is derived from an EMBL/GenBank/DDBJ whole genome shotgun (WGS) entry which is preliminary data.</text>
</comment>
<sequence length="78" mass="8886">MGTILVIKVSPISAEQFEELVADPNSNELFHYTDKPETFYVTDRINSGVYVFTPEIFTAIQANLRRQPSFALTPYSQQ</sequence>
<dbReference type="AlphaFoldDB" id="A0AAU9PJ70"/>
<evidence type="ECO:0000313" key="1">
    <source>
        <dbReference type="EMBL" id="CAH1450382.1"/>
    </source>
</evidence>
<dbReference type="Proteomes" id="UP001157418">
    <property type="component" value="Unassembled WGS sequence"/>
</dbReference>
<accession>A0AAU9PJ70</accession>
<dbReference type="EMBL" id="CAKMRJ010005634">
    <property type="protein sequence ID" value="CAH1450382.1"/>
    <property type="molecule type" value="Genomic_DNA"/>
</dbReference>
<evidence type="ECO:0000313" key="2">
    <source>
        <dbReference type="Proteomes" id="UP001157418"/>
    </source>
</evidence>
<protein>
    <submittedName>
        <fullName evidence="1">Uncharacterized protein</fullName>
    </submittedName>
</protein>
<dbReference type="SUPFAM" id="SSF53448">
    <property type="entry name" value="Nucleotide-diphospho-sugar transferases"/>
    <property type="match status" value="1"/>
</dbReference>